<dbReference type="OrthoDB" id="5423360at2759"/>
<evidence type="ECO:0000313" key="2">
    <source>
        <dbReference type="Proteomes" id="UP000800096"/>
    </source>
</evidence>
<dbReference type="AlphaFoldDB" id="A0A6A5QF66"/>
<reference evidence="1" key="1">
    <citation type="journal article" date="2020" name="Stud. Mycol.">
        <title>101 Dothideomycetes genomes: a test case for predicting lifestyles and emergence of pathogens.</title>
        <authorList>
            <person name="Haridas S."/>
            <person name="Albert R."/>
            <person name="Binder M."/>
            <person name="Bloem J."/>
            <person name="Labutti K."/>
            <person name="Salamov A."/>
            <person name="Andreopoulos B."/>
            <person name="Baker S."/>
            <person name="Barry K."/>
            <person name="Bills G."/>
            <person name="Bluhm B."/>
            <person name="Cannon C."/>
            <person name="Castanera R."/>
            <person name="Culley D."/>
            <person name="Daum C."/>
            <person name="Ezra D."/>
            <person name="Gonzalez J."/>
            <person name="Henrissat B."/>
            <person name="Kuo A."/>
            <person name="Liang C."/>
            <person name="Lipzen A."/>
            <person name="Lutzoni F."/>
            <person name="Magnuson J."/>
            <person name="Mondo S."/>
            <person name="Nolan M."/>
            <person name="Ohm R."/>
            <person name="Pangilinan J."/>
            <person name="Park H.-J."/>
            <person name="Ramirez L."/>
            <person name="Alfaro M."/>
            <person name="Sun H."/>
            <person name="Tritt A."/>
            <person name="Yoshinaga Y."/>
            <person name="Zwiers L.-H."/>
            <person name="Turgeon B."/>
            <person name="Goodwin S."/>
            <person name="Spatafora J."/>
            <person name="Crous P."/>
            <person name="Grigoriev I."/>
        </authorList>
    </citation>
    <scope>NUCLEOTIDE SEQUENCE</scope>
    <source>
        <strain evidence="1">HMLAC05119</strain>
    </source>
</reference>
<accession>A0A6A5QF66</accession>
<dbReference type="Gene3D" id="3.90.1300.10">
    <property type="entry name" value="Amidase signature (AS) domain"/>
    <property type="match status" value="1"/>
</dbReference>
<sequence>MYTPGTGLASKDAYGALSIAVPSRVYYSTITENKPLSGKRLGVKEIYDLEAVRTSGGNRAYQDLTKPTLQTTLINSRRSNPRGVGYQSLQGSSARTSASIAPYKWTDIVIGSDTGDAVRLHDMANSLFGMRITNASMPLNGILPVSAIFDTTYALASSGVSEATPGCAQEVVPCQVILFLSVSQAPGITKRILASCQPEKHVPIRYIHVQASLVSITETRREVCWCDEVSRCS</sequence>
<name>A0A6A5QF66_AMPQU</name>
<keyword evidence="2" id="KW-1185">Reference proteome</keyword>
<dbReference type="Proteomes" id="UP000800096">
    <property type="component" value="Unassembled WGS sequence"/>
</dbReference>
<dbReference type="SUPFAM" id="SSF75304">
    <property type="entry name" value="Amidase signature (AS) enzymes"/>
    <property type="match status" value="1"/>
</dbReference>
<organism evidence="1 2">
    <name type="scientific">Ampelomyces quisqualis</name>
    <name type="common">Powdery mildew agent</name>
    <dbReference type="NCBI Taxonomy" id="50730"/>
    <lineage>
        <taxon>Eukaryota</taxon>
        <taxon>Fungi</taxon>
        <taxon>Dikarya</taxon>
        <taxon>Ascomycota</taxon>
        <taxon>Pezizomycotina</taxon>
        <taxon>Dothideomycetes</taxon>
        <taxon>Pleosporomycetidae</taxon>
        <taxon>Pleosporales</taxon>
        <taxon>Pleosporineae</taxon>
        <taxon>Phaeosphaeriaceae</taxon>
        <taxon>Ampelomyces</taxon>
    </lineage>
</organism>
<gene>
    <name evidence="1" type="ORF">BDU57DRAFT_532246</name>
</gene>
<evidence type="ECO:0000313" key="1">
    <source>
        <dbReference type="EMBL" id="KAF1913164.1"/>
    </source>
</evidence>
<dbReference type="InterPro" id="IPR036928">
    <property type="entry name" value="AS_sf"/>
</dbReference>
<dbReference type="EMBL" id="ML979139">
    <property type="protein sequence ID" value="KAF1913164.1"/>
    <property type="molecule type" value="Genomic_DNA"/>
</dbReference>
<protein>
    <submittedName>
        <fullName evidence="1">Uncharacterized protein</fullName>
    </submittedName>
</protein>
<proteinExistence type="predicted"/>